<dbReference type="GO" id="GO:0003700">
    <property type="term" value="F:DNA-binding transcription factor activity"/>
    <property type="evidence" value="ECO:0007669"/>
    <property type="project" value="InterPro"/>
</dbReference>
<keyword evidence="4" id="KW-0804">Transcription</keyword>
<dbReference type="SUPFAM" id="SSF46785">
    <property type="entry name" value="Winged helix' DNA-binding domain"/>
    <property type="match status" value="1"/>
</dbReference>
<dbReference type="SUPFAM" id="SSF53850">
    <property type="entry name" value="Periplasmic binding protein-like II"/>
    <property type="match status" value="1"/>
</dbReference>
<dbReference type="InterPro" id="IPR036388">
    <property type="entry name" value="WH-like_DNA-bd_sf"/>
</dbReference>
<dbReference type="GO" id="GO:0032993">
    <property type="term" value="C:protein-DNA complex"/>
    <property type="evidence" value="ECO:0007669"/>
    <property type="project" value="TreeGrafter"/>
</dbReference>
<sequence length="306" mass="34266">MINDGVTLKKIMIFHEFMKHNSMKDAASNLDISVVSVHKALHSLEEAIECPLFETQGRSLRPLKSAETLYTYSEKLLNELDSAIKEAKEQLGIQADKLALGSLYSLTYDLVPSVVSGLQNRRPELQVSITQGSNQTLLQRLDKMEIDVALIAQPHTAANSTYTVMPIYQDHMVIALSNSSPFANKTKIALEELANEKLITLSPGFATYEHCMKCFERDNLKPNIGMQVEDIFTLMNMIQSGVGYSIVPARLKDKYQPHVTFVDIDTLHPEPEPQTVSLVCLKTKEREIGILSCIAECRLYALKHKA</sequence>
<evidence type="ECO:0000256" key="2">
    <source>
        <dbReference type="ARBA" id="ARBA00023015"/>
    </source>
</evidence>
<name>A0AAN1CV62_VIBNA</name>
<dbReference type="InterPro" id="IPR036390">
    <property type="entry name" value="WH_DNA-bd_sf"/>
</dbReference>
<evidence type="ECO:0000256" key="4">
    <source>
        <dbReference type="ARBA" id="ARBA00023163"/>
    </source>
</evidence>
<keyword evidence="2" id="KW-0805">Transcription regulation</keyword>
<protein>
    <submittedName>
        <fullName evidence="6">LysR family transcriptional regulator</fullName>
    </submittedName>
</protein>
<dbReference type="Gene3D" id="3.40.190.290">
    <property type="match status" value="1"/>
</dbReference>
<dbReference type="AlphaFoldDB" id="A0AAN1CV62"/>
<dbReference type="PROSITE" id="PS50931">
    <property type="entry name" value="HTH_LYSR"/>
    <property type="match status" value="1"/>
</dbReference>
<dbReference type="GO" id="GO:0003677">
    <property type="term" value="F:DNA binding"/>
    <property type="evidence" value="ECO:0007669"/>
    <property type="project" value="UniProtKB-KW"/>
</dbReference>
<dbReference type="InterPro" id="IPR005119">
    <property type="entry name" value="LysR_subst-bd"/>
</dbReference>
<dbReference type="InterPro" id="IPR000847">
    <property type="entry name" value="LysR_HTH_N"/>
</dbReference>
<dbReference type="KEGG" id="vna:PN96_08030"/>
<dbReference type="Pfam" id="PF00126">
    <property type="entry name" value="HTH_1"/>
    <property type="match status" value="1"/>
</dbReference>
<keyword evidence="3" id="KW-0238">DNA-binding</keyword>
<evidence type="ECO:0000259" key="5">
    <source>
        <dbReference type="PROSITE" id="PS50931"/>
    </source>
</evidence>
<reference evidence="6 7" key="1">
    <citation type="submission" date="2016-07" db="EMBL/GenBank/DDBJ databases">
        <title>Developing Vibrio natriegens as a novel, fast-growing host for biotechnology.</title>
        <authorList>
            <person name="Weinstock M.T."/>
            <person name="Hesek E.D."/>
            <person name="Wilson C.M."/>
            <person name="Gibson D.G."/>
        </authorList>
    </citation>
    <scope>NUCLEOTIDE SEQUENCE [LARGE SCALE GENOMIC DNA]</scope>
    <source>
        <strain evidence="6 7">ATCC 14048</strain>
    </source>
</reference>
<dbReference type="PANTHER" id="PTHR30346">
    <property type="entry name" value="TRANSCRIPTIONAL DUAL REGULATOR HCAR-RELATED"/>
    <property type="match status" value="1"/>
</dbReference>
<dbReference type="RefSeq" id="WP_020332909.1">
    <property type="nucleotide sequence ID" value="NZ_ATFJ01000001.1"/>
</dbReference>
<dbReference type="PANTHER" id="PTHR30346:SF0">
    <property type="entry name" value="HCA OPERON TRANSCRIPTIONAL ACTIVATOR HCAR"/>
    <property type="match status" value="1"/>
</dbReference>
<evidence type="ECO:0000313" key="7">
    <source>
        <dbReference type="Proteomes" id="UP000092741"/>
    </source>
</evidence>
<evidence type="ECO:0000256" key="1">
    <source>
        <dbReference type="ARBA" id="ARBA00009437"/>
    </source>
</evidence>
<organism evidence="6 7">
    <name type="scientific">Vibrio natriegens NBRC 15636 = ATCC 14048 = DSM 759</name>
    <dbReference type="NCBI Taxonomy" id="1219067"/>
    <lineage>
        <taxon>Bacteria</taxon>
        <taxon>Pseudomonadati</taxon>
        <taxon>Pseudomonadota</taxon>
        <taxon>Gammaproteobacteria</taxon>
        <taxon>Vibrionales</taxon>
        <taxon>Vibrionaceae</taxon>
        <taxon>Vibrio</taxon>
    </lineage>
</organism>
<evidence type="ECO:0000313" key="6">
    <source>
        <dbReference type="EMBL" id="ANQ12199.1"/>
    </source>
</evidence>
<dbReference type="Proteomes" id="UP000092741">
    <property type="component" value="Chromosome 1"/>
</dbReference>
<accession>A0AAN1CV62</accession>
<evidence type="ECO:0000256" key="3">
    <source>
        <dbReference type="ARBA" id="ARBA00023125"/>
    </source>
</evidence>
<dbReference type="Pfam" id="PF03466">
    <property type="entry name" value="LysR_substrate"/>
    <property type="match status" value="1"/>
</dbReference>
<feature type="domain" description="HTH lysR-type" evidence="5">
    <location>
        <begin position="6"/>
        <end position="63"/>
    </location>
</feature>
<keyword evidence="7" id="KW-1185">Reference proteome</keyword>
<dbReference type="GeneID" id="70912741"/>
<gene>
    <name evidence="6" type="ORF">BA890_05320</name>
</gene>
<dbReference type="EMBL" id="CP016345">
    <property type="protein sequence ID" value="ANQ12199.1"/>
    <property type="molecule type" value="Genomic_DNA"/>
</dbReference>
<comment type="similarity">
    <text evidence="1">Belongs to the LysR transcriptional regulatory family.</text>
</comment>
<dbReference type="Gene3D" id="1.10.10.10">
    <property type="entry name" value="Winged helix-like DNA-binding domain superfamily/Winged helix DNA-binding domain"/>
    <property type="match status" value="1"/>
</dbReference>
<proteinExistence type="inferred from homology"/>